<sequence length="94" mass="11058">MNMENTLDLPVWMAIDLARAHADATVYAVVDRILDHWKLHDFWVVEFEAFDVYEGVYVRNQFTFDTAKEAYKFKPGRAVTWSYDTADCDDELPF</sequence>
<dbReference type="RefSeq" id="WP_078001920.1">
    <property type="nucleotide sequence ID" value="NZ_MRUL01000003.1"/>
</dbReference>
<dbReference type="STRING" id="1926881.BTJ39_06805"/>
<dbReference type="EMBL" id="MRUL01000003">
    <property type="protein sequence ID" value="OON40782.1"/>
    <property type="molecule type" value="Genomic_DNA"/>
</dbReference>
<dbReference type="AlphaFoldDB" id="A0A1S8YPJ9"/>
<evidence type="ECO:0000313" key="2">
    <source>
        <dbReference type="Proteomes" id="UP000190667"/>
    </source>
</evidence>
<protein>
    <submittedName>
        <fullName evidence="1">Uncharacterized protein</fullName>
    </submittedName>
</protein>
<gene>
    <name evidence="1" type="ORF">BTJ39_06805</name>
</gene>
<comment type="caution">
    <text evidence="1">The sequence shown here is derived from an EMBL/GenBank/DDBJ whole genome shotgun (WGS) entry which is preliminary data.</text>
</comment>
<dbReference type="Proteomes" id="UP000190667">
    <property type="component" value="Unassembled WGS sequence"/>
</dbReference>
<evidence type="ECO:0000313" key="1">
    <source>
        <dbReference type="EMBL" id="OON40782.1"/>
    </source>
</evidence>
<keyword evidence="2" id="KW-1185">Reference proteome</keyword>
<accession>A0A1S8YPJ9</accession>
<dbReference type="OrthoDB" id="6637159at2"/>
<name>A0A1S8YPJ9_9GAMM</name>
<organism evidence="1 2">
    <name type="scientific">Izhakiella australiensis</name>
    <dbReference type="NCBI Taxonomy" id="1926881"/>
    <lineage>
        <taxon>Bacteria</taxon>
        <taxon>Pseudomonadati</taxon>
        <taxon>Pseudomonadota</taxon>
        <taxon>Gammaproteobacteria</taxon>
        <taxon>Enterobacterales</taxon>
        <taxon>Erwiniaceae</taxon>
        <taxon>Izhakiella</taxon>
    </lineage>
</organism>
<proteinExistence type="predicted"/>
<reference evidence="1 2" key="1">
    <citation type="submission" date="2016-12" db="EMBL/GenBank/DDBJ databases">
        <title>Izhakiella australiana sp. nov. of genus Izhakiella isolated from Australian desert.</title>
        <authorList>
            <person name="Ji M."/>
        </authorList>
    </citation>
    <scope>NUCLEOTIDE SEQUENCE [LARGE SCALE GENOMIC DNA]</scope>
    <source>
        <strain evidence="1 2">D4N98</strain>
    </source>
</reference>